<comment type="caution">
    <text evidence="2">The sequence shown here is derived from an EMBL/GenBank/DDBJ whole genome shotgun (WGS) entry which is preliminary data.</text>
</comment>
<feature type="signal peptide" evidence="1">
    <location>
        <begin position="1"/>
        <end position="20"/>
    </location>
</feature>
<dbReference type="GO" id="GO:0008237">
    <property type="term" value="F:metallopeptidase activity"/>
    <property type="evidence" value="ECO:0007669"/>
    <property type="project" value="InterPro"/>
</dbReference>
<evidence type="ECO:0000313" key="2">
    <source>
        <dbReference type="EMBL" id="PPR03186.1"/>
    </source>
</evidence>
<dbReference type="InterPro" id="IPR024079">
    <property type="entry name" value="MetalloPept_cat_dom_sf"/>
</dbReference>
<feature type="chain" id="PRO_5019072179" description="Lysine-specific metallo-endopeptidase domain-containing protein" evidence="1">
    <location>
        <begin position="21"/>
        <end position="268"/>
    </location>
</feature>
<name>A0A409YJK7_9AGAR</name>
<evidence type="ECO:0000256" key="1">
    <source>
        <dbReference type="SAM" id="SignalP"/>
    </source>
</evidence>
<proteinExistence type="predicted"/>
<organism evidence="2 3">
    <name type="scientific">Panaeolus cyanescens</name>
    <dbReference type="NCBI Taxonomy" id="181874"/>
    <lineage>
        <taxon>Eukaryota</taxon>
        <taxon>Fungi</taxon>
        <taxon>Dikarya</taxon>
        <taxon>Basidiomycota</taxon>
        <taxon>Agaricomycotina</taxon>
        <taxon>Agaricomycetes</taxon>
        <taxon>Agaricomycetidae</taxon>
        <taxon>Agaricales</taxon>
        <taxon>Agaricineae</taxon>
        <taxon>Galeropsidaceae</taxon>
        <taxon>Panaeolus</taxon>
    </lineage>
</organism>
<keyword evidence="1" id="KW-0732">Signal</keyword>
<protein>
    <recommendedName>
        <fullName evidence="4">Lysine-specific metallo-endopeptidase domain-containing protein</fullName>
    </recommendedName>
</protein>
<gene>
    <name evidence="2" type="ORF">CVT24_012747</name>
</gene>
<sequence length="268" mass="30664">MKIFTHAITTLIALAHSAQAIRADLSILRVTGTRSNGEEIRAPGQWHDPQLHAQLWPLATHYLQCLVEALDHYHSTDPAWETKRAVLNHYYGIDMAPDIIYPEVKTQITQLNNARLKIIADNVPSQAGQTTVTARTRKIKQNGRNVKGVMLFSAFYNAFEEYSHNRRATMLIHEGTHAVMGTYDFWEIKGPDDCRGMSKAEFMRRYHANDNIHIMFCAYYHPNCQVGWQRIVQMCHPFVRLATADFTVAAAYQCVHGVEPPLEDRSNW</sequence>
<dbReference type="AlphaFoldDB" id="A0A409YJK7"/>
<keyword evidence="3" id="KW-1185">Reference proteome</keyword>
<accession>A0A409YJK7</accession>
<dbReference type="Proteomes" id="UP000284842">
    <property type="component" value="Unassembled WGS sequence"/>
</dbReference>
<dbReference type="Gene3D" id="3.40.390.10">
    <property type="entry name" value="Collagenase (Catalytic Domain)"/>
    <property type="match status" value="1"/>
</dbReference>
<dbReference type="EMBL" id="NHTK01001092">
    <property type="protein sequence ID" value="PPR03186.1"/>
    <property type="molecule type" value="Genomic_DNA"/>
</dbReference>
<reference evidence="2 3" key="1">
    <citation type="journal article" date="2018" name="Evol. Lett.">
        <title>Horizontal gene cluster transfer increased hallucinogenic mushroom diversity.</title>
        <authorList>
            <person name="Reynolds H.T."/>
            <person name="Vijayakumar V."/>
            <person name="Gluck-Thaler E."/>
            <person name="Korotkin H.B."/>
            <person name="Matheny P.B."/>
            <person name="Slot J.C."/>
        </authorList>
    </citation>
    <scope>NUCLEOTIDE SEQUENCE [LARGE SCALE GENOMIC DNA]</scope>
    <source>
        <strain evidence="2 3">2629</strain>
    </source>
</reference>
<evidence type="ECO:0000313" key="3">
    <source>
        <dbReference type="Proteomes" id="UP000284842"/>
    </source>
</evidence>
<evidence type="ECO:0008006" key="4">
    <source>
        <dbReference type="Google" id="ProtNLM"/>
    </source>
</evidence>
<dbReference type="InParanoid" id="A0A409YJK7"/>